<dbReference type="EMBL" id="JAUIZM010000011">
    <property type="protein sequence ID" value="KAK1356376.1"/>
    <property type="molecule type" value="Genomic_DNA"/>
</dbReference>
<proteinExistence type="predicted"/>
<dbReference type="SUPFAM" id="SSF56112">
    <property type="entry name" value="Protein kinase-like (PK-like)"/>
    <property type="match status" value="1"/>
</dbReference>
<protein>
    <submittedName>
        <fullName evidence="1">Uncharacterized protein</fullName>
    </submittedName>
</protein>
<comment type="caution">
    <text evidence="1">The sequence shown here is derived from an EMBL/GenBank/DDBJ whole genome shotgun (WGS) entry which is preliminary data.</text>
</comment>
<name>A0AAD8GX72_9APIA</name>
<dbReference type="PANTHER" id="PTHR45621">
    <property type="entry name" value="OS01G0588500 PROTEIN-RELATED"/>
    <property type="match status" value="1"/>
</dbReference>
<dbReference type="Proteomes" id="UP001237642">
    <property type="component" value="Unassembled WGS sequence"/>
</dbReference>
<reference evidence="1" key="1">
    <citation type="submission" date="2023-02" db="EMBL/GenBank/DDBJ databases">
        <title>Genome of toxic invasive species Heracleum sosnowskyi carries increased number of genes despite the absence of recent whole-genome duplications.</title>
        <authorList>
            <person name="Schelkunov M."/>
            <person name="Shtratnikova V."/>
            <person name="Makarenko M."/>
            <person name="Klepikova A."/>
            <person name="Omelchenko D."/>
            <person name="Novikova G."/>
            <person name="Obukhova E."/>
            <person name="Bogdanov V."/>
            <person name="Penin A."/>
            <person name="Logacheva M."/>
        </authorList>
    </citation>
    <scope>NUCLEOTIDE SEQUENCE</scope>
    <source>
        <strain evidence="1">Hsosn_3</strain>
        <tissue evidence="1">Leaf</tissue>
    </source>
</reference>
<evidence type="ECO:0000313" key="1">
    <source>
        <dbReference type="EMBL" id="KAK1356376.1"/>
    </source>
</evidence>
<keyword evidence="2" id="KW-1185">Reference proteome</keyword>
<accession>A0AAD8GX72</accession>
<dbReference type="AlphaFoldDB" id="A0AAD8GX72"/>
<organism evidence="1 2">
    <name type="scientific">Heracleum sosnowskyi</name>
    <dbReference type="NCBI Taxonomy" id="360622"/>
    <lineage>
        <taxon>Eukaryota</taxon>
        <taxon>Viridiplantae</taxon>
        <taxon>Streptophyta</taxon>
        <taxon>Embryophyta</taxon>
        <taxon>Tracheophyta</taxon>
        <taxon>Spermatophyta</taxon>
        <taxon>Magnoliopsida</taxon>
        <taxon>eudicotyledons</taxon>
        <taxon>Gunneridae</taxon>
        <taxon>Pentapetalae</taxon>
        <taxon>asterids</taxon>
        <taxon>campanulids</taxon>
        <taxon>Apiales</taxon>
        <taxon>Apiaceae</taxon>
        <taxon>Apioideae</taxon>
        <taxon>apioid superclade</taxon>
        <taxon>Tordylieae</taxon>
        <taxon>Tordyliinae</taxon>
        <taxon>Heracleum</taxon>
    </lineage>
</organism>
<evidence type="ECO:0000313" key="2">
    <source>
        <dbReference type="Proteomes" id="UP001237642"/>
    </source>
</evidence>
<reference evidence="1" key="2">
    <citation type="submission" date="2023-05" db="EMBL/GenBank/DDBJ databases">
        <authorList>
            <person name="Schelkunov M.I."/>
        </authorList>
    </citation>
    <scope>NUCLEOTIDE SEQUENCE</scope>
    <source>
        <strain evidence="1">Hsosn_3</strain>
        <tissue evidence="1">Leaf</tissue>
    </source>
</reference>
<gene>
    <name evidence="1" type="ORF">POM88_049632</name>
</gene>
<dbReference type="InterPro" id="IPR050823">
    <property type="entry name" value="Plant_Ser_Thr_Prot_Kinase"/>
</dbReference>
<sequence length="168" mass="18988">MVTCHVWIFTPSRFINHAMLPLSVASTTTSSLILNNCKVTGKGLTFLHMKVAICAAKGLTFLHEDGPLQAMFHEFSTGNIQIDKDYSAKLSGYGCVSHIPETYIFNYSVVTSLLLATSYPGVPMSYPAYGGYGNGNETWLENHSRYYNWNPWRCFGECWWHILHPRLL</sequence>
<dbReference type="InterPro" id="IPR011009">
    <property type="entry name" value="Kinase-like_dom_sf"/>
</dbReference>